<dbReference type="GO" id="GO:0016787">
    <property type="term" value="F:hydrolase activity"/>
    <property type="evidence" value="ECO:0007669"/>
    <property type="project" value="UniProtKB-KW"/>
</dbReference>
<dbReference type="PANTHER" id="PTHR43283:SF7">
    <property type="entry name" value="BETA-LACTAMASE-RELATED DOMAIN-CONTAINING PROTEIN"/>
    <property type="match status" value="1"/>
</dbReference>
<dbReference type="Gene3D" id="3.40.710.10">
    <property type="entry name" value="DD-peptidase/beta-lactamase superfamily"/>
    <property type="match status" value="1"/>
</dbReference>
<comment type="caution">
    <text evidence="2">The sequence shown here is derived from an EMBL/GenBank/DDBJ whole genome shotgun (WGS) entry which is preliminary data.</text>
</comment>
<reference evidence="3" key="1">
    <citation type="submission" date="2023-08" db="EMBL/GenBank/DDBJ databases">
        <title>Rhodospirillaceae gen. nov., a novel taxon isolated from the Yangtze River Yuezi River estuary sludge.</title>
        <authorList>
            <person name="Ruan L."/>
        </authorList>
    </citation>
    <scope>NUCLEOTIDE SEQUENCE [LARGE SCALE GENOMIC DNA]</scope>
    <source>
        <strain evidence="3">R-7</strain>
    </source>
</reference>
<accession>A0ABU0YIK6</accession>
<name>A0ABU0YIK6_9PROT</name>
<keyword evidence="2" id="KW-0378">Hydrolase</keyword>
<sequence>MSEPQIMEGFPPLNEGQVTLTNWRLPPFNRWGFHHVRELIPTATIHRTERPMDRIPLVSSLLERLAFQGPDGREWTVGSLLPLTWTDGFLVMQRGRALMEWYDAGLRPEIQHIVFSVSKSISAILAGAVIGDGRLDPDALVTRYIPEVEDSAYGGDCTVRHVLDMTVSVDFIEDYLDPQGDFMRYRVATGWNPIPQGTKAEDLRSFLRTLRRGVRPHGEIFHYVSPNSDLLGWILERATARPYANLLSDAIWKKLGTEFDSYITVDRVGAPRTAGGICASLRDLGRFGDMVRNRGRIGEQQIVPEWWIDDIRTKGDPVAWASGAMAKLLPRGRYRGKWYNTGNERGAFCAIGIHGQWIYIDPTSEVVIVKLSSQPLPLDDTMDRLLLTAFDAISRSLGS</sequence>
<dbReference type="PANTHER" id="PTHR43283">
    <property type="entry name" value="BETA-LACTAMASE-RELATED"/>
    <property type="match status" value="1"/>
</dbReference>
<evidence type="ECO:0000313" key="3">
    <source>
        <dbReference type="Proteomes" id="UP001230156"/>
    </source>
</evidence>
<dbReference type="EC" id="3.-.-.-" evidence="2"/>
<feature type="domain" description="Beta-lactamase-related" evidence="1">
    <location>
        <begin position="90"/>
        <end position="381"/>
    </location>
</feature>
<dbReference type="InterPro" id="IPR001466">
    <property type="entry name" value="Beta-lactam-related"/>
</dbReference>
<dbReference type="InterPro" id="IPR050789">
    <property type="entry name" value="Diverse_Enzym_Activities"/>
</dbReference>
<evidence type="ECO:0000259" key="1">
    <source>
        <dbReference type="Pfam" id="PF00144"/>
    </source>
</evidence>
<protein>
    <submittedName>
        <fullName evidence="2">Serine hydrolase</fullName>
        <ecNumber evidence="2">3.-.-.-</ecNumber>
    </submittedName>
</protein>
<keyword evidence="3" id="KW-1185">Reference proteome</keyword>
<dbReference type="Pfam" id="PF00144">
    <property type="entry name" value="Beta-lactamase"/>
    <property type="match status" value="1"/>
</dbReference>
<gene>
    <name evidence="2" type="ORF">Q8A70_07700</name>
</gene>
<dbReference type="SUPFAM" id="SSF56601">
    <property type="entry name" value="beta-lactamase/transpeptidase-like"/>
    <property type="match status" value="1"/>
</dbReference>
<dbReference type="Proteomes" id="UP001230156">
    <property type="component" value="Unassembled WGS sequence"/>
</dbReference>
<proteinExistence type="predicted"/>
<evidence type="ECO:0000313" key="2">
    <source>
        <dbReference type="EMBL" id="MDQ7247546.1"/>
    </source>
</evidence>
<organism evidence="2 3">
    <name type="scientific">Dongia sedimenti</name>
    <dbReference type="NCBI Taxonomy" id="3064282"/>
    <lineage>
        <taxon>Bacteria</taxon>
        <taxon>Pseudomonadati</taxon>
        <taxon>Pseudomonadota</taxon>
        <taxon>Alphaproteobacteria</taxon>
        <taxon>Rhodospirillales</taxon>
        <taxon>Dongiaceae</taxon>
        <taxon>Dongia</taxon>
    </lineage>
</organism>
<dbReference type="InterPro" id="IPR012338">
    <property type="entry name" value="Beta-lactam/transpept-like"/>
</dbReference>
<dbReference type="RefSeq" id="WP_379954950.1">
    <property type="nucleotide sequence ID" value="NZ_JAUYVI010000002.1"/>
</dbReference>
<dbReference type="EMBL" id="JAUYVI010000002">
    <property type="protein sequence ID" value="MDQ7247546.1"/>
    <property type="molecule type" value="Genomic_DNA"/>
</dbReference>